<dbReference type="GO" id="GO:0005524">
    <property type="term" value="F:ATP binding"/>
    <property type="evidence" value="ECO:0007669"/>
    <property type="project" value="UniProtKB-KW"/>
</dbReference>
<dbReference type="Pfam" id="PF17776">
    <property type="entry name" value="NLRC4_HD2"/>
    <property type="match status" value="1"/>
</dbReference>
<dbReference type="PROSITE" id="PS50837">
    <property type="entry name" value="NACHT"/>
    <property type="match status" value="1"/>
</dbReference>
<dbReference type="SMART" id="SM00367">
    <property type="entry name" value="LRR_CC"/>
    <property type="match status" value="12"/>
</dbReference>
<keyword evidence="4" id="KW-0067">ATP-binding</keyword>
<dbReference type="InterPro" id="IPR041210">
    <property type="entry name" value="NLRC5_atypical_Card"/>
</dbReference>
<evidence type="ECO:0000256" key="4">
    <source>
        <dbReference type="ARBA" id="ARBA00022840"/>
    </source>
</evidence>
<evidence type="ECO:0000313" key="6">
    <source>
        <dbReference type="Ensembl" id="ENSLLEP00000031757.1"/>
    </source>
</evidence>
<dbReference type="InterPro" id="IPR006553">
    <property type="entry name" value="Leu-rich_rpt_Cys-con_subtyp"/>
</dbReference>
<name>A0A8C5Q3I3_9ANUR</name>
<dbReference type="SUPFAM" id="SSF52047">
    <property type="entry name" value="RNI-like"/>
    <property type="match status" value="4"/>
</dbReference>
<evidence type="ECO:0000256" key="3">
    <source>
        <dbReference type="ARBA" id="ARBA00022741"/>
    </source>
</evidence>
<reference evidence="6" key="2">
    <citation type="submission" date="2025-09" db="UniProtKB">
        <authorList>
            <consortium name="Ensembl"/>
        </authorList>
    </citation>
    <scope>IDENTIFICATION</scope>
</reference>
<evidence type="ECO:0000256" key="1">
    <source>
        <dbReference type="ARBA" id="ARBA00022614"/>
    </source>
</evidence>
<keyword evidence="3" id="KW-0547">Nucleotide-binding</keyword>
<reference evidence="6" key="1">
    <citation type="submission" date="2025-08" db="UniProtKB">
        <authorList>
            <consortium name="Ensembl"/>
        </authorList>
    </citation>
    <scope>IDENTIFICATION</scope>
</reference>
<accession>A0A8C5Q3I3</accession>
<keyword evidence="1" id="KW-0433">Leucine-rich repeat</keyword>
<dbReference type="Pfam" id="PF18461">
    <property type="entry name" value="Atypical_Card"/>
    <property type="match status" value="1"/>
</dbReference>
<dbReference type="InterPro" id="IPR041267">
    <property type="entry name" value="NLRP_HD2"/>
</dbReference>
<evidence type="ECO:0000313" key="7">
    <source>
        <dbReference type="Proteomes" id="UP000694569"/>
    </source>
</evidence>
<dbReference type="InterPro" id="IPR032675">
    <property type="entry name" value="LRR_dom_sf"/>
</dbReference>
<dbReference type="GO" id="GO:0045348">
    <property type="term" value="P:positive regulation of MHC class II biosynthetic process"/>
    <property type="evidence" value="ECO:0007669"/>
    <property type="project" value="TreeGrafter"/>
</dbReference>
<dbReference type="Gene3D" id="3.80.10.10">
    <property type="entry name" value="Ribonuclease Inhibitor"/>
    <property type="match status" value="8"/>
</dbReference>
<dbReference type="GeneTree" id="ENSGT00940000160652"/>
<dbReference type="SUPFAM" id="SSF52540">
    <property type="entry name" value="P-loop containing nucleoside triphosphate hydrolases"/>
    <property type="match status" value="1"/>
</dbReference>
<organism evidence="6 7">
    <name type="scientific">Leptobrachium leishanense</name>
    <name type="common">Leishan spiny toad</name>
    <dbReference type="NCBI Taxonomy" id="445787"/>
    <lineage>
        <taxon>Eukaryota</taxon>
        <taxon>Metazoa</taxon>
        <taxon>Chordata</taxon>
        <taxon>Craniata</taxon>
        <taxon>Vertebrata</taxon>
        <taxon>Euteleostomi</taxon>
        <taxon>Amphibia</taxon>
        <taxon>Batrachia</taxon>
        <taxon>Anura</taxon>
        <taxon>Pelobatoidea</taxon>
        <taxon>Megophryidae</taxon>
        <taxon>Leptobrachium</taxon>
    </lineage>
</organism>
<dbReference type="OrthoDB" id="120976at2759"/>
<feature type="domain" description="NACHT" evidence="5">
    <location>
        <begin position="209"/>
        <end position="344"/>
    </location>
</feature>
<dbReference type="Gene3D" id="3.40.50.300">
    <property type="entry name" value="P-loop containing nucleotide triphosphate hydrolases"/>
    <property type="match status" value="1"/>
</dbReference>
<evidence type="ECO:0000256" key="2">
    <source>
        <dbReference type="ARBA" id="ARBA00022737"/>
    </source>
</evidence>
<keyword evidence="2" id="KW-0677">Repeat</keyword>
<dbReference type="PANTHER" id="PTHR47189">
    <property type="entry name" value="MHC CLASS II TRANSACTIVATOR"/>
    <property type="match status" value="1"/>
</dbReference>
<dbReference type="InterPro" id="IPR027417">
    <property type="entry name" value="P-loop_NTPase"/>
</dbReference>
<evidence type="ECO:0000259" key="5">
    <source>
        <dbReference type="PROSITE" id="PS50837"/>
    </source>
</evidence>
<dbReference type="PANTHER" id="PTHR47189:SF1">
    <property type="entry name" value="MHC CLASS II TRANSACTIVATOR"/>
    <property type="match status" value="1"/>
</dbReference>
<dbReference type="Gene3D" id="1.10.533.20">
    <property type="match status" value="1"/>
</dbReference>
<protein>
    <submittedName>
        <fullName evidence="6">NLR family CARD domain containing 5</fullName>
    </submittedName>
</protein>
<dbReference type="Pfam" id="PF05729">
    <property type="entry name" value="NACHT"/>
    <property type="match status" value="1"/>
</dbReference>
<gene>
    <name evidence="6" type="primary">NLRC5</name>
</gene>
<keyword evidence="7" id="KW-1185">Reference proteome</keyword>
<dbReference type="GO" id="GO:0045944">
    <property type="term" value="P:positive regulation of transcription by RNA polymerase II"/>
    <property type="evidence" value="ECO:0007669"/>
    <property type="project" value="TreeGrafter"/>
</dbReference>
<dbReference type="GO" id="GO:0045345">
    <property type="term" value="P:positive regulation of MHC class I biosynthetic process"/>
    <property type="evidence" value="ECO:0007669"/>
    <property type="project" value="TreeGrafter"/>
</dbReference>
<dbReference type="SMART" id="SM00368">
    <property type="entry name" value="LRR_RI"/>
    <property type="match status" value="11"/>
</dbReference>
<dbReference type="Ensembl" id="ENSLLET00000032976.1">
    <property type="protein sequence ID" value="ENSLLEP00000031757.1"/>
    <property type="gene ID" value="ENSLLEG00000020097.1"/>
</dbReference>
<dbReference type="Proteomes" id="UP000694569">
    <property type="component" value="Unplaced"/>
</dbReference>
<dbReference type="Pfam" id="PF13516">
    <property type="entry name" value="LRR_6"/>
    <property type="match status" value="5"/>
</dbReference>
<dbReference type="InterPro" id="IPR007111">
    <property type="entry name" value="NACHT_NTPase"/>
</dbReference>
<sequence>MVLQLEDRVSLVAMDGQNLQDGIENLFPLLVDFFVQNVDWCLAKANASLPGVDLSYISEMPESSKKVSSLLNEFSQSREAWETFIQHVCMEGALPIDLETQLLSVTGEGAERISWEPFLAGEVKGSNRRKLAATERYRAQIVNVLSKKYGFRDKEPNQMFVEPLIQPMKMAMEKKGSKSDDELPSAAEDFTDSVKISQMFKRTSLSDTHAILLVGMPGTGKTLLTHRICYEWANGGFAQFKLTFLFEFRQLNLIKTPFTLKELLFNLFLKPDTDLEDVYDYIIENPQQVLIIFDGLDEFVGQVSQDSLQINMDLGQVVPVSEIFQCILHGKVLSGCTTVVTCRSKILDNNLLNLADSVAEVLGFNEQRVEEYVKSFFHKGPIQDKALFHLRKSHTLLHMCFVPALCHIVCICLEHMLHVSSLNLQLPQTITQFYLKMLNIFIWKRQKSSTSDGVVLKKFSPVICELCHLALKGLDENKTVFYVEEISDDLKGFAPRHGLLSTFDVKKMDSGTDPGFSFVHLSSQEFFASLYLMISKSVTQTSLNKKLSLKSKWNIKFKTKEEFTDNFHIFLSGLSSMECRSFLCELAEHSEVLIQKKQETIIKCLVKLAKTPLTGPKLIELCHCIYETQDLNLAQSIGGQLKKYEFKNFRINPVDMIALSFVVNQGKSLACLDFGGCAMESECLVVLEKCENVQSVSFRNRKYGDVFVQALAKCLPGMKSLKTLKLTTGRITDAGIAALTQAFLLCQQIEEISLPDNHLKTKNMLALLELFPKMELLKQMDLSNNENNVKSTLALTKAASKVQKITHVNLSVGSSTAVFISDHTLPTNSPQLKKKRRDKAAGNIKKALSLESCHLTPDHTPQLISILTDCANLSDVNLSDNALGDIGCKALINALPKIHISGKLSLDKTQLSEEGILCLIGSMISCPNVKQVEIQGQKHEAAISFLMDKEDEHQGIRSIRINNCRVPQKLTEKLCALFKQCHNLTDLDLADNHLENASVQQITQILPELQDLRSVNLSGNRISTCGIISLSKCLSAVTNMTDLAIGFSVHQKVSVKFQRNTRENPFHMSEEDITDLPRPKIFSLTGSRITSHKLQKIFLALVQCTELTEINLSDNALSYQNIENMVKYLPRFPNLTFVNFSNSDLSADCALLLANSVSLCDRIKEVDVRSAEHMCFHLERQQSAKEVVIRLNNCNIGKSDVDLLAKAFHCILNLTEVSLCMNKLMEDGVLSLLSALSSNRCATAFDVCLHPRETVRISFSPNGDSLRKIRLAAYNFQAEHHKRLLSLLGEFDNLTHFTSMGNSKFMEAFPSYLSMLSRKPNAFTISIHEPSVGLDQVIDLIRENPPIIPSVKAIRAYKGKIILELHGQNACPSTRLVSSFQDLLFLRFSNGGLETKSSFPNTLLADCAGLIELNLSHTMLDDAGIQVLSKVLPSLRSLKKLEIERVNLSYAGASQIIEALSCCRTIQNINFSFTELGSAGALSFAKLLEEKQNFHSIKVSHCFSIASEEGRRFLLELLKCTELQELYLESMHLNDPSLQILSQGLLKLPSLKKLMLGENNITYQGLYYLTEHISTCTNMEAIDLSRNVIGCEGVERLSAVLPNLRNLRKIRLSRTNFSPSGEVRFAEALQQCALLEELDLRSCSLGDNHECAVVQALVSCQQIEDISLAENKLRQSCLLKLANGLQHFHLLKKIDLKLCEISDNVCSSLTRGFACCRNLEEVILSWNAIGNEGACALASAFKTMRSLKKLDLEKNKIQVEGAEAIARELSICLWIKVIRLWSNLIPKNTEEELNGQDSRLNFSFF</sequence>
<dbReference type="InterPro" id="IPR001611">
    <property type="entry name" value="Leu-rich_rpt"/>
</dbReference>
<proteinExistence type="predicted"/>